<dbReference type="Gene3D" id="3.30.980.10">
    <property type="entry name" value="Threonyl-trna Synthetase, Chain A, domain 2"/>
    <property type="match status" value="1"/>
</dbReference>
<dbReference type="InterPro" id="IPR012675">
    <property type="entry name" value="Beta-grasp_dom_sf"/>
</dbReference>
<keyword evidence="2" id="KW-0808">Transferase</keyword>
<feature type="domain" description="AAA+ ATPase" evidence="1">
    <location>
        <begin position="283"/>
        <end position="444"/>
    </location>
</feature>
<reference evidence="2 3" key="1">
    <citation type="submission" date="2020-08" db="EMBL/GenBank/DDBJ databases">
        <title>Genome public.</title>
        <authorList>
            <person name="Liu C."/>
            <person name="Sun Q."/>
        </authorList>
    </citation>
    <scope>NUCLEOTIDE SEQUENCE [LARGE SCALE GENOMIC DNA]</scope>
    <source>
        <strain evidence="2 3">BX0805</strain>
    </source>
</reference>
<dbReference type="GO" id="GO:0016301">
    <property type="term" value="F:kinase activity"/>
    <property type="evidence" value="ECO:0007669"/>
    <property type="project" value="UniProtKB-KW"/>
</dbReference>
<dbReference type="PANTHER" id="PTHR10285">
    <property type="entry name" value="URIDINE KINASE"/>
    <property type="match status" value="1"/>
</dbReference>
<dbReference type="SUPFAM" id="SSF55186">
    <property type="entry name" value="ThrRS/AlaRS common domain"/>
    <property type="match status" value="1"/>
</dbReference>
<dbReference type="SMART" id="SM00382">
    <property type="entry name" value="AAA"/>
    <property type="match status" value="1"/>
</dbReference>
<dbReference type="SUPFAM" id="SSF52540">
    <property type="entry name" value="P-loop containing nucleoside triphosphate hydrolases"/>
    <property type="match status" value="1"/>
</dbReference>
<gene>
    <name evidence="2" type="ORF">H8Z76_01170</name>
</gene>
<dbReference type="InterPro" id="IPR003593">
    <property type="entry name" value="AAA+_ATPase"/>
</dbReference>
<organism evidence="2 3">
    <name type="scientific">Roseburia yibonii</name>
    <dbReference type="NCBI Taxonomy" id="2763063"/>
    <lineage>
        <taxon>Bacteria</taxon>
        <taxon>Bacillati</taxon>
        <taxon>Bacillota</taxon>
        <taxon>Clostridia</taxon>
        <taxon>Lachnospirales</taxon>
        <taxon>Lachnospiraceae</taxon>
        <taxon>Roseburia</taxon>
    </lineage>
</organism>
<dbReference type="EMBL" id="JACOQH010000001">
    <property type="protein sequence ID" value="MBC5752647.1"/>
    <property type="molecule type" value="Genomic_DNA"/>
</dbReference>
<accession>A0ABR7I6V5</accession>
<proteinExistence type="predicted"/>
<name>A0ABR7I6V5_9FIRM</name>
<comment type="caution">
    <text evidence="2">The sequence shown here is derived from an EMBL/GenBank/DDBJ whole genome shotgun (WGS) entry which is preliminary data.</text>
</comment>
<evidence type="ECO:0000313" key="2">
    <source>
        <dbReference type="EMBL" id="MBC5752647.1"/>
    </source>
</evidence>
<evidence type="ECO:0000259" key="1">
    <source>
        <dbReference type="SMART" id="SM00382"/>
    </source>
</evidence>
<dbReference type="CDD" id="cd02028">
    <property type="entry name" value="UMPK_like"/>
    <property type="match status" value="1"/>
</dbReference>
<evidence type="ECO:0000313" key="3">
    <source>
        <dbReference type="Proteomes" id="UP000621540"/>
    </source>
</evidence>
<keyword evidence="2" id="KW-0418">Kinase</keyword>
<keyword evidence="3" id="KW-1185">Reference proteome</keyword>
<dbReference type="InterPro" id="IPR027417">
    <property type="entry name" value="P-loop_NTPase"/>
</dbReference>
<dbReference type="Pfam" id="PF00485">
    <property type="entry name" value="PRK"/>
    <property type="match status" value="1"/>
</dbReference>
<protein>
    <submittedName>
        <fullName evidence="2">Nucleoside kinase</fullName>
    </submittedName>
</protein>
<dbReference type="InterPro" id="IPR006083">
    <property type="entry name" value="PRK/URK"/>
</dbReference>
<dbReference type="InterPro" id="IPR018163">
    <property type="entry name" value="Thr/Ala-tRNA-synth_IIc_edit"/>
</dbReference>
<dbReference type="Gene3D" id="3.40.50.300">
    <property type="entry name" value="P-loop containing nucleotide triphosphate hydrolases"/>
    <property type="match status" value="1"/>
</dbReference>
<dbReference type="Gene3D" id="3.10.20.30">
    <property type="match status" value="1"/>
</dbReference>
<dbReference type="Proteomes" id="UP000621540">
    <property type="component" value="Unassembled WGS sequence"/>
</dbReference>
<sequence>MCNVRIDGEEKSYPCGTPFLEIVKDYQKNYKDDIVLVMFNRKLRELHKRLKKDGEISFVTTADNVGKKVYRRSVILLMQKAVYNLYGRKNVRARVLHSIRQGYFCKLTGGPELNEAVLLEIKEEMLRLAEKNIPLMKETVSTNEARAMFHSFGMTDKEQLFKYRRSSTVNIYDLDGYKDYFYGYMVASTGYLKYFDLKLYQDGFMLLYPNQDSRKVAEFVPSDQLFHTLDESSRWGDLMGIGTIGALDDAIASGRSQEIILIQEALMEKKIGQLAQMIKDNGDRKFVMIAGPSSSGKTTFSHRLSIQLSALGLKPHPFPLDDYYLDHEYTPLDENGQPNYECLEALDVERFNQDMNELLTGREVEIPVYNFKTGKRETKGKMMQLGKDDLLVIEGIHGLNDKLSYSIPKEKKFKIYISALTQLDIDEHNNLSTTDVRLIRRIVRDARTRGSSAASTIGMWNSVRRGEEKYIFPFQEEADVMFNSALIYEMSVLKQYVEPLLFGIEQNTPEYLEANRLLKVLDYFLPIPADVIGSNSIIREFIGGSCFHV</sequence>